<protein>
    <recommendedName>
        <fullName evidence="4">Secreted protein</fullName>
    </recommendedName>
</protein>
<sequence length="353" mass="36286">MSKKKKKHRAAIALAVAVLGSFAGCWTGGMVDVSDCDMLCYGLDPFECDDRCEVCRGGCMEIPPLGFADPILLWMGDASDEADVPECPAEAPEVVFDGYGGFTGEHACPSCRCAAPSCELPSALTGSASPACDGQDPTSFSAPPGWAGACTAPAAVPPGELGSLLIPAPTVSACEPTLDLAAEPVGLPAAWGRRARGCGGSEAKHTCRDPALMCIASPMPRPVEFSMCALYLRKGVPRCPKEYPELHEFHRGFDDTRACTPCACGPAEGSACTALVSAYEDGGCARLLGAETVTLAGPGCVAGPDLRLAGWDAQWIEDEPGACAPSGGAPTGAVTPGDPSYFCCLPNEVPVLH</sequence>
<feature type="signal peptide" evidence="1">
    <location>
        <begin position="1"/>
        <end position="23"/>
    </location>
</feature>
<feature type="chain" id="PRO_5020502593" description="Secreted protein" evidence="1">
    <location>
        <begin position="24"/>
        <end position="353"/>
    </location>
</feature>
<evidence type="ECO:0000256" key="1">
    <source>
        <dbReference type="SAM" id="SignalP"/>
    </source>
</evidence>
<evidence type="ECO:0000313" key="3">
    <source>
        <dbReference type="Proteomes" id="UP000295781"/>
    </source>
</evidence>
<dbReference type="Proteomes" id="UP000295781">
    <property type="component" value="Chromosome"/>
</dbReference>
<dbReference type="PROSITE" id="PS51257">
    <property type="entry name" value="PROKAR_LIPOPROTEIN"/>
    <property type="match status" value="1"/>
</dbReference>
<evidence type="ECO:0008006" key="4">
    <source>
        <dbReference type="Google" id="ProtNLM"/>
    </source>
</evidence>
<proteinExistence type="predicted"/>
<dbReference type="RefSeq" id="WP_129349431.1">
    <property type="nucleotide sequence ID" value="NZ_CP012670.1"/>
</dbReference>
<dbReference type="EMBL" id="CP012670">
    <property type="protein sequence ID" value="AUX23916.1"/>
    <property type="molecule type" value="Genomic_DNA"/>
</dbReference>
<dbReference type="AlphaFoldDB" id="A0A4P2Q4G7"/>
<reference evidence="2 3" key="1">
    <citation type="submission" date="2015-09" db="EMBL/GenBank/DDBJ databases">
        <title>Sorangium comparison.</title>
        <authorList>
            <person name="Zaburannyi N."/>
            <person name="Bunk B."/>
            <person name="Overmann J."/>
            <person name="Mueller R."/>
        </authorList>
    </citation>
    <scope>NUCLEOTIDE SEQUENCE [LARGE SCALE GENOMIC DNA]</scope>
    <source>
        <strain evidence="2 3">So ceGT47</strain>
    </source>
</reference>
<keyword evidence="1" id="KW-0732">Signal</keyword>
<evidence type="ECO:0000313" key="2">
    <source>
        <dbReference type="EMBL" id="AUX23916.1"/>
    </source>
</evidence>
<dbReference type="OrthoDB" id="5520329at2"/>
<accession>A0A4P2Q4G7</accession>
<gene>
    <name evidence="2" type="ORF">SOCEGT47_044460</name>
</gene>
<name>A0A4P2Q4G7_SORCE</name>
<organism evidence="2 3">
    <name type="scientific">Sorangium cellulosum</name>
    <name type="common">Polyangium cellulosum</name>
    <dbReference type="NCBI Taxonomy" id="56"/>
    <lineage>
        <taxon>Bacteria</taxon>
        <taxon>Pseudomonadati</taxon>
        <taxon>Myxococcota</taxon>
        <taxon>Polyangia</taxon>
        <taxon>Polyangiales</taxon>
        <taxon>Polyangiaceae</taxon>
        <taxon>Sorangium</taxon>
    </lineage>
</organism>